<sequence>MTQAKQFNAAYAQVFGAGHMTLGLMTPLARKPGEAADITAEMMLAARADALGFSALWTREVPLVIPQGSDGEAAVLDDPFLWLAALAVAAPHIAIGTAATVLPLRHPLHLAKTALSMDRMTGGRFILGLGSGDRPAEFAAFGQDLNQNNIVFREHWNILRSALSPDSEERQAMLAATGGYQIGIAPATQIPMLAVGTAKQSLQWIAANADGWATYHREELRQQGRIGLWESALDDRAMGERKPFVQSLQLDLLERHDAPLEPIELGARTGRTALLGYLERISQQGVRHVLLNLSRGSRPVQDIVDELGIHIVPQLELIS</sequence>
<dbReference type="InterPro" id="IPR020020">
    <property type="entry name" value="Luciferase-type_oxidoreductase"/>
</dbReference>
<dbReference type="Gene3D" id="3.20.20.30">
    <property type="entry name" value="Luciferase-like domain"/>
    <property type="match status" value="1"/>
</dbReference>
<dbReference type="AlphaFoldDB" id="A0A916ULS7"/>
<keyword evidence="3" id="KW-0560">Oxidoreductase</keyword>
<dbReference type="InterPro" id="IPR051260">
    <property type="entry name" value="Diverse_substr_monoxygenases"/>
</dbReference>
<evidence type="ECO:0000313" key="8">
    <source>
        <dbReference type="Proteomes" id="UP000637423"/>
    </source>
</evidence>
<keyword evidence="5" id="KW-1133">Transmembrane helix</keyword>
<dbReference type="InterPro" id="IPR011251">
    <property type="entry name" value="Luciferase-like_dom"/>
</dbReference>
<accession>A0A916ULS7</accession>
<comment type="caution">
    <text evidence="7">The sequence shown here is derived from an EMBL/GenBank/DDBJ whole genome shotgun (WGS) entry which is preliminary data.</text>
</comment>
<keyword evidence="5" id="KW-0812">Transmembrane</keyword>
<dbReference type="PANTHER" id="PTHR30011">
    <property type="entry name" value="ALKANESULFONATE MONOOXYGENASE-RELATED"/>
    <property type="match status" value="1"/>
</dbReference>
<feature type="transmembrane region" description="Helical" evidence="5">
    <location>
        <begin position="80"/>
        <end position="102"/>
    </location>
</feature>
<evidence type="ECO:0000256" key="5">
    <source>
        <dbReference type="SAM" id="Phobius"/>
    </source>
</evidence>
<dbReference type="RefSeq" id="WP_188566435.1">
    <property type="nucleotide sequence ID" value="NZ_BMED01000002.1"/>
</dbReference>
<evidence type="ECO:0000256" key="2">
    <source>
        <dbReference type="ARBA" id="ARBA00022643"/>
    </source>
</evidence>
<evidence type="ECO:0000256" key="4">
    <source>
        <dbReference type="ARBA" id="ARBA00023033"/>
    </source>
</evidence>
<reference evidence="7" key="1">
    <citation type="journal article" date="2014" name="Int. J. Syst. Evol. Microbiol.">
        <title>Complete genome sequence of Corynebacterium casei LMG S-19264T (=DSM 44701T), isolated from a smear-ripened cheese.</title>
        <authorList>
            <consortium name="US DOE Joint Genome Institute (JGI-PGF)"/>
            <person name="Walter F."/>
            <person name="Albersmeier A."/>
            <person name="Kalinowski J."/>
            <person name="Ruckert C."/>
        </authorList>
    </citation>
    <scope>NUCLEOTIDE SEQUENCE</scope>
    <source>
        <strain evidence="7">CGMCC 1.10998</strain>
    </source>
</reference>
<dbReference type="GO" id="GO:0016705">
    <property type="term" value="F:oxidoreductase activity, acting on paired donors, with incorporation or reduction of molecular oxygen"/>
    <property type="evidence" value="ECO:0007669"/>
    <property type="project" value="InterPro"/>
</dbReference>
<keyword evidence="8" id="KW-1185">Reference proteome</keyword>
<feature type="domain" description="Luciferase-like" evidence="6">
    <location>
        <begin position="25"/>
        <end position="216"/>
    </location>
</feature>
<evidence type="ECO:0000313" key="7">
    <source>
        <dbReference type="EMBL" id="GGC77500.1"/>
    </source>
</evidence>
<gene>
    <name evidence="7" type="ORF">GCM10011396_25840</name>
</gene>
<keyword evidence="1" id="KW-0285">Flavoprotein</keyword>
<dbReference type="NCBIfam" id="TIGR03571">
    <property type="entry name" value="lucif_BA3436"/>
    <property type="match status" value="1"/>
</dbReference>
<proteinExistence type="predicted"/>
<evidence type="ECO:0000256" key="1">
    <source>
        <dbReference type="ARBA" id="ARBA00022630"/>
    </source>
</evidence>
<dbReference type="Pfam" id="PF00296">
    <property type="entry name" value="Bac_luciferase"/>
    <property type="match status" value="1"/>
</dbReference>
<dbReference type="EMBL" id="BMED01000002">
    <property type="protein sequence ID" value="GGC77500.1"/>
    <property type="molecule type" value="Genomic_DNA"/>
</dbReference>
<dbReference type="Proteomes" id="UP000637423">
    <property type="component" value="Unassembled WGS sequence"/>
</dbReference>
<organism evidence="7 8">
    <name type="scientific">Undibacterium terreum</name>
    <dbReference type="NCBI Taxonomy" id="1224302"/>
    <lineage>
        <taxon>Bacteria</taxon>
        <taxon>Pseudomonadati</taxon>
        <taxon>Pseudomonadota</taxon>
        <taxon>Betaproteobacteria</taxon>
        <taxon>Burkholderiales</taxon>
        <taxon>Oxalobacteraceae</taxon>
        <taxon>Undibacterium</taxon>
    </lineage>
</organism>
<dbReference type="InterPro" id="IPR036661">
    <property type="entry name" value="Luciferase-like_sf"/>
</dbReference>
<dbReference type="GO" id="GO:0004497">
    <property type="term" value="F:monooxygenase activity"/>
    <property type="evidence" value="ECO:0007669"/>
    <property type="project" value="UniProtKB-KW"/>
</dbReference>
<evidence type="ECO:0000259" key="6">
    <source>
        <dbReference type="Pfam" id="PF00296"/>
    </source>
</evidence>
<keyword evidence="4" id="KW-0503">Monooxygenase</keyword>
<dbReference type="SUPFAM" id="SSF51679">
    <property type="entry name" value="Bacterial luciferase-like"/>
    <property type="match status" value="1"/>
</dbReference>
<name>A0A916ULS7_9BURK</name>
<dbReference type="PANTHER" id="PTHR30011:SF16">
    <property type="entry name" value="C2H2 FINGER DOMAIN TRANSCRIPTION FACTOR (EUROFUNG)-RELATED"/>
    <property type="match status" value="1"/>
</dbReference>
<keyword evidence="5" id="KW-0472">Membrane</keyword>
<evidence type="ECO:0000256" key="3">
    <source>
        <dbReference type="ARBA" id="ARBA00023002"/>
    </source>
</evidence>
<reference evidence="7" key="2">
    <citation type="submission" date="2020-09" db="EMBL/GenBank/DDBJ databases">
        <authorList>
            <person name="Sun Q."/>
            <person name="Zhou Y."/>
        </authorList>
    </citation>
    <scope>NUCLEOTIDE SEQUENCE</scope>
    <source>
        <strain evidence="7">CGMCC 1.10998</strain>
    </source>
</reference>
<protein>
    <submittedName>
        <fullName evidence="7">Coenzyme F420-dependent N5,N10-methylene tetrahydromethanopterin reductase</fullName>
    </submittedName>
</protein>
<keyword evidence="2" id="KW-0288">FMN</keyword>